<keyword evidence="3" id="KW-0687">Ribonucleoprotein</keyword>
<evidence type="ECO:0000256" key="1">
    <source>
        <dbReference type="ARBA" id="ARBA00008760"/>
    </source>
</evidence>
<dbReference type="Pfam" id="PF00830">
    <property type="entry name" value="Ribosomal_L28"/>
    <property type="match status" value="1"/>
</dbReference>
<protein>
    <submittedName>
        <fullName evidence="5">LSU ribosomal protein L28p @ LSU ribosomal protein L28p, zinc-independent</fullName>
    </submittedName>
</protein>
<reference evidence="5" key="1">
    <citation type="submission" date="2018-06" db="EMBL/GenBank/DDBJ databases">
        <authorList>
            <person name="Zhirakovskaya E."/>
        </authorList>
    </citation>
    <scope>NUCLEOTIDE SEQUENCE</scope>
</reference>
<comment type="similarity">
    <text evidence="1">Belongs to the bacterial ribosomal protein bL28 family.</text>
</comment>
<dbReference type="NCBIfam" id="TIGR00009">
    <property type="entry name" value="L28"/>
    <property type="match status" value="1"/>
</dbReference>
<dbReference type="Gene3D" id="2.30.170.40">
    <property type="entry name" value="Ribosomal protein L28/L24"/>
    <property type="match status" value="1"/>
</dbReference>
<dbReference type="EMBL" id="UOEU01000031">
    <property type="protein sequence ID" value="VAW30175.1"/>
    <property type="molecule type" value="Genomic_DNA"/>
</dbReference>
<proteinExistence type="inferred from homology"/>
<dbReference type="GO" id="GO:0006412">
    <property type="term" value="P:translation"/>
    <property type="evidence" value="ECO:0007669"/>
    <property type="project" value="InterPro"/>
</dbReference>
<dbReference type="PANTHER" id="PTHR13528">
    <property type="entry name" value="39S RIBOSOMAL PROTEIN L28, MITOCHONDRIAL"/>
    <property type="match status" value="1"/>
</dbReference>
<feature type="region of interest" description="Disordered" evidence="4">
    <location>
        <begin position="1"/>
        <end position="23"/>
    </location>
</feature>
<sequence>MARKCKLTGKGPMTGNNVSFSQKKTKRRFLPNLQTKRIYVPELDRHVRIKMSVRAMRTVDKLGLMPYLKKQGLALKDVTS</sequence>
<dbReference type="PANTHER" id="PTHR13528:SF2">
    <property type="entry name" value="LARGE RIBOSOMAL SUBUNIT PROTEIN BL28M"/>
    <property type="match status" value="1"/>
</dbReference>
<evidence type="ECO:0000256" key="3">
    <source>
        <dbReference type="ARBA" id="ARBA00023274"/>
    </source>
</evidence>
<dbReference type="HAMAP" id="MF_00373">
    <property type="entry name" value="Ribosomal_bL28"/>
    <property type="match status" value="1"/>
</dbReference>
<name>A0A3B0UGL7_9ZZZZ</name>
<dbReference type="InterPro" id="IPR034704">
    <property type="entry name" value="Ribosomal_bL28/bL31-like_sf"/>
</dbReference>
<dbReference type="GO" id="GO:0003735">
    <property type="term" value="F:structural constituent of ribosome"/>
    <property type="evidence" value="ECO:0007669"/>
    <property type="project" value="InterPro"/>
</dbReference>
<evidence type="ECO:0000256" key="2">
    <source>
        <dbReference type="ARBA" id="ARBA00022980"/>
    </source>
</evidence>
<dbReference type="SUPFAM" id="SSF143800">
    <property type="entry name" value="L28p-like"/>
    <property type="match status" value="1"/>
</dbReference>
<organism evidence="5">
    <name type="scientific">hydrothermal vent metagenome</name>
    <dbReference type="NCBI Taxonomy" id="652676"/>
    <lineage>
        <taxon>unclassified sequences</taxon>
        <taxon>metagenomes</taxon>
        <taxon>ecological metagenomes</taxon>
    </lineage>
</organism>
<dbReference type="InterPro" id="IPR037147">
    <property type="entry name" value="Ribosomal_bL28_sf"/>
</dbReference>
<keyword evidence="2 5" id="KW-0689">Ribosomal protein</keyword>
<accession>A0A3B0UGL7</accession>
<evidence type="ECO:0000313" key="5">
    <source>
        <dbReference type="EMBL" id="VAW30175.1"/>
    </source>
</evidence>
<dbReference type="InterPro" id="IPR001383">
    <property type="entry name" value="Ribosomal_bL28_bact-type"/>
</dbReference>
<dbReference type="GO" id="GO:0005840">
    <property type="term" value="C:ribosome"/>
    <property type="evidence" value="ECO:0007669"/>
    <property type="project" value="UniProtKB-KW"/>
</dbReference>
<dbReference type="InterPro" id="IPR026569">
    <property type="entry name" value="Ribosomal_bL28"/>
</dbReference>
<evidence type="ECO:0000256" key="4">
    <source>
        <dbReference type="SAM" id="MobiDB-lite"/>
    </source>
</evidence>
<dbReference type="GO" id="GO:1990904">
    <property type="term" value="C:ribonucleoprotein complex"/>
    <property type="evidence" value="ECO:0007669"/>
    <property type="project" value="UniProtKB-KW"/>
</dbReference>
<dbReference type="AlphaFoldDB" id="A0A3B0UGL7"/>
<gene>
    <name evidence="5" type="ORF">MNBD_CHLOROFLEXI01-2950</name>
</gene>